<dbReference type="InterPro" id="IPR011990">
    <property type="entry name" value="TPR-like_helical_dom_sf"/>
</dbReference>
<name>A0A9E8NGC1_9BACT</name>
<accession>A0A9E8NGC1</accession>
<dbReference type="RefSeq" id="WP_244819850.1">
    <property type="nucleotide sequence ID" value="NZ_CP112998.1"/>
</dbReference>
<evidence type="ECO:0000313" key="2">
    <source>
        <dbReference type="Proteomes" id="UP001164653"/>
    </source>
</evidence>
<keyword evidence="2" id="KW-1185">Reference proteome</keyword>
<dbReference type="SUPFAM" id="SSF48452">
    <property type="entry name" value="TPR-like"/>
    <property type="match status" value="1"/>
</dbReference>
<proteinExistence type="predicted"/>
<evidence type="ECO:0000313" key="1">
    <source>
        <dbReference type="EMBL" id="WAC14482.1"/>
    </source>
</evidence>
<dbReference type="EMBL" id="CP112998">
    <property type="protein sequence ID" value="WAC14482.1"/>
    <property type="molecule type" value="Genomic_DNA"/>
</dbReference>
<reference evidence="1" key="1">
    <citation type="submission" date="2022-11" db="EMBL/GenBank/DDBJ databases">
        <title>Dyadobacter pollutisoli sp. nov., isolated from plastic dumped soil.</title>
        <authorList>
            <person name="Kim J.M."/>
            <person name="Kim K.R."/>
            <person name="Lee J.K."/>
            <person name="Hao L."/>
            <person name="Jeon C.O."/>
        </authorList>
    </citation>
    <scope>NUCLEOTIDE SEQUENCE</scope>
    <source>
        <strain evidence="1">U1</strain>
    </source>
</reference>
<dbReference type="KEGG" id="dpf:ON006_11100"/>
<dbReference type="Gene3D" id="1.25.40.10">
    <property type="entry name" value="Tetratricopeptide repeat domain"/>
    <property type="match status" value="1"/>
</dbReference>
<protein>
    <submittedName>
        <fullName evidence="1">Tetratricopeptide repeat protein</fullName>
    </submittedName>
</protein>
<sequence length="108" mass="12466">MNNSLLPDLLAFYEEDPNDPFNIYALAIEYVKSDSKKAEQFFKILLTQHPDYLPTYYHAGAFFAALENVEQAEEIYQKGVALALSQKNARAHQELQRAYNTFLDELDD</sequence>
<gene>
    <name evidence="1" type="ORF">ON006_11100</name>
</gene>
<organism evidence="1 2">
    <name type="scientific">Dyadobacter pollutisoli</name>
    <dbReference type="NCBI Taxonomy" id="2910158"/>
    <lineage>
        <taxon>Bacteria</taxon>
        <taxon>Pseudomonadati</taxon>
        <taxon>Bacteroidota</taxon>
        <taxon>Cytophagia</taxon>
        <taxon>Cytophagales</taxon>
        <taxon>Spirosomataceae</taxon>
        <taxon>Dyadobacter</taxon>
    </lineage>
</organism>
<dbReference type="Proteomes" id="UP001164653">
    <property type="component" value="Chromosome"/>
</dbReference>
<dbReference type="AlphaFoldDB" id="A0A9E8NGC1"/>